<organism evidence="1 2">
    <name type="scientific">Thalassiosira oceanica</name>
    <name type="common">Marine diatom</name>
    <dbReference type="NCBI Taxonomy" id="159749"/>
    <lineage>
        <taxon>Eukaryota</taxon>
        <taxon>Sar</taxon>
        <taxon>Stramenopiles</taxon>
        <taxon>Ochrophyta</taxon>
        <taxon>Bacillariophyta</taxon>
        <taxon>Coscinodiscophyceae</taxon>
        <taxon>Thalassiosirophycidae</taxon>
        <taxon>Thalassiosirales</taxon>
        <taxon>Thalassiosiraceae</taxon>
        <taxon>Thalassiosira</taxon>
    </lineage>
</organism>
<protein>
    <submittedName>
        <fullName evidence="1">Uncharacterized protein</fullName>
    </submittedName>
</protein>
<dbReference type="Proteomes" id="UP000266841">
    <property type="component" value="Unassembled WGS sequence"/>
</dbReference>
<accession>K0R9I3</accession>
<keyword evidence="2" id="KW-1185">Reference proteome</keyword>
<proteinExistence type="predicted"/>
<dbReference type="AlphaFoldDB" id="K0R9I3"/>
<comment type="caution">
    <text evidence="1">The sequence shown here is derived from an EMBL/GenBank/DDBJ whole genome shotgun (WGS) entry which is preliminary data.</text>
</comment>
<dbReference type="EMBL" id="AGNL01048411">
    <property type="protein sequence ID" value="EJK45581.1"/>
    <property type="molecule type" value="Genomic_DNA"/>
</dbReference>
<reference evidence="1 2" key="1">
    <citation type="journal article" date="2012" name="Genome Biol.">
        <title>Genome and low-iron response of an oceanic diatom adapted to chronic iron limitation.</title>
        <authorList>
            <person name="Lommer M."/>
            <person name="Specht M."/>
            <person name="Roy A.S."/>
            <person name="Kraemer L."/>
            <person name="Andreson R."/>
            <person name="Gutowska M.A."/>
            <person name="Wolf J."/>
            <person name="Bergner S.V."/>
            <person name="Schilhabel M.B."/>
            <person name="Klostermeier U.C."/>
            <person name="Beiko R.G."/>
            <person name="Rosenstiel P."/>
            <person name="Hippler M."/>
            <person name="Laroche J."/>
        </authorList>
    </citation>
    <scope>NUCLEOTIDE SEQUENCE [LARGE SCALE GENOMIC DNA]</scope>
    <source>
        <strain evidence="1 2">CCMP1005</strain>
    </source>
</reference>
<sequence>MAPSVHNGEGRRPSVPRHALDSAWLECGSSPQHLGIVVESESAALGTAVTTPHDVFWPRTTSSRLNKPRACHVRRRLRCFALQSAGIRASCRDSHIDSPSKLRRLRQSRRDVKRRLSASFPASGTPSSLAHCIPSPRGFGTLEHHQPPCIVAYARPRRTAARLSAPMSPRSAGEVAVIRHRAPLTPVLQTEPFQPEA</sequence>
<evidence type="ECO:0000313" key="1">
    <source>
        <dbReference type="EMBL" id="EJK45581.1"/>
    </source>
</evidence>
<gene>
    <name evidence="1" type="ORF">THAOC_35800</name>
</gene>
<evidence type="ECO:0000313" key="2">
    <source>
        <dbReference type="Proteomes" id="UP000266841"/>
    </source>
</evidence>
<name>K0R9I3_THAOC</name>